<feature type="transmembrane region" description="Helical" evidence="2">
    <location>
        <begin position="59"/>
        <end position="79"/>
    </location>
</feature>
<dbReference type="OMA" id="KARRFWW"/>
<protein>
    <recommendedName>
        <fullName evidence="5">Alpha-mannosyltransferase alg11p</fullName>
    </recommendedName>
</protein>
<feature type="transmembrane region" description="Helical" evidence="2">
    <location>
        <begin position="12"/>
        <end position="33"/>
    </location>
</feature>
<dbReference type="Proteomes" id="UP000015530">
    <property type="component" value="Unassembled WGS sequence"/>
</dbReference>
<feature type="compositionally biased region" description="Acidic residues" evidence="1">
    <location>
        <begin position="494"/>
        <end position="503"/>
    </location>
</feature>
<sequence>MAPVPLEPEIKYLPLSLAGGHALTVAYLGFTVAQSLHRSYRDLPPSQGTRARLVRRSTLAPLFAGLTLVSLSLAGYWIFSYAKLSYRVWADQRGVESPARFYGNNGVFPYGKNATQVYVGRWLSDTPVHLDALEIIAEKARRFWWGQQIELATISWSLLLAVEGRRRNIPSVWAYLALAHLVNLSFAQNLFYLALILTPTPAQAEDGRQPTTAFGRLCDKVFPPKPADWFPHPALLLASFCLNYVLIYWAPSTTGTAFRNITVFGRILTFAPVIIPAVVPASWGTVYSNHHGAYRIVTELFRFLSTASFALHVKGTALGLLYNAPDAHYHRHSRFLPFDREERSTWERTTTAVGKVLGSASDHPVVAGVAWDVLLSGASQGLWAATRALDVDDILASSTPFAQKNAPKAQPLTRLLEGNDKSTPESETGSHTSAVSTRRRGRPAKAKTGEMTISKTAVADGNRRTRDRRATEEVDEAPEDAYEPSAAESRSAVEGDEMPDGELDWESAALAWGLTALGGLGSSSAGVFGAECTSR</sequence>
<dbReference type="EMBL" id="AMYD01003298">
    <property type="protein sequence ID" value="EQB46680.1"/>
    <property type="molecule type" value="Genomic_DNA"/>
</dbReference>
<proteinExistence type="predicted"/>
<evidence type="ECO:0000256" key="1">
    <source>
        <dbReference type="SAM" id="MobiDB-lite"/>
    </source>
</evidence>
<gene>
    <name evidence="3" type="ORF">CGLO_14255</name>
</gene>
<reference evidence="4" key="1">
    <citation type="journal article" date="2013" name="Mol. Plant Microbe Interact.">
        <title>Global aspects of pacC regulation of pathogenicity genes in Colletotrichum gloeosporioides as revealed by transcriptome analysis.</title>
        <authorList>
            <person name="Alkan N."/>
            <person name="Meng X."/>
            <person name="Friedlander G."/>
            <person name="Reuveni E."/>
            <person name="Sukno S."/>
            <person name="Sherman A."/>
            <person name="Thon M."/>
            <person name="Fluhr R."/>
            <person name="Prusky D."/>
        </authorList>
    </citation>
    <scope>NUCLEOTIDE SEQUENCE [LARGE SCALE GENOMIC DNA]</scope>
    <source>
        <strain evidence="4">Cg-14</strain>
    </source>
</reference>
<dbReference type="AlphaFoldDB" id="T0LE62"/>
<accession>T0LE62</accession>
<feature type="transmembrane region" description="Helical" evidence="2">
    <location>
        <begin position="303"/>
        <end position="324"/>
    </location>
</feature>
<evidence type="ECO:0000313" key="4">
    <source>
        <dbReference type="Proteomes" id="UP000015530"/>
    </source>
</evidence>
<comment type="caution">
    <text evidence="3">The sequence shown here is derived from an EMBL/GenBank/DDBJ whole genome shotgun (WGS) entry which is preliminary data.</text>
</comment>
<name>T0LE62_COLGC</name>
<feature type="transmembrane region" description="Helical" evidence="2">
    <location>
        <begin position="174"/>
        <end position="197"/>
    </location>
</feature>
<feature type="transmembrane region" description="Helical" evidence="2">
    <location>
        <begin position="263"/>
        <end position="283"/>
    </location>
</feature>
<evidence type="ECO:0000256" key="2">
    <source>
        <dbReference type="SAM" id="Phobius"/>
    </source>
</evidence>
<dbReference type="OrthoDB" id="2126185at2759"/>
<keyword evidence="2" id="KW-1133">Transmembrane helix</keyword>
<evidence type="ECO:0008006" key="5">
    <source>
        <dbReference type="Google" id="ProtNLM"/>
    </source>
</evidence>
<feature type="compositionally biased region" description="Acidic residues" evidence="1">
    <location>
        <begin position="473"/>
        <end position="482"/>
    </location>
</feature>
<dbReference type="HOGENOM" id="CLU_037033_0_0_1"/>
<keyword evidence="2" id="KW-0812">Transmembrane</keyword>
<feature type="compositionally biased region" description="Basic and acidic residues" evidence="1">
    <location>
        <begin position="461"/>
        <end position="472"/>
    </location>
</feature>
<evidence type="ECO:0000313" key="3">
    <source>
        <dbReference type="EMBL" id="EQB46680.1"/>
    </source>
</evidence>
<feature type="region of interest" description="Disordered" evidence="1">
    <location>
        <begin position="402"/>
        <end position="503"/>
    </location>
</feature>
<feature type="transmembrane region" description="Helical" evidence="2">
    <location>
        <begin position="229"/>
        <end position="251"/>
    </location>
</feature>
<dbReference type="eggNOG" id="ENOG502SQ20">
    <property type="taxonomic scope" value="Eukaryota"/>
</dbReference>
<keyword evidence="2" id="KW-0472">Membrane</keyword>
<feature type="compositionally biased region" description="Polar residues" evidence="1">
    <location>
        <begin position="425"/>
        <end position="436"/>
    </location>
</feature>
<organism evidence="3 4">
    <name type="scientific">Colletotrichum gloeosporioides (strain Cg-14)</name>
    <name type="common">Anthracnose fungus</name>
    <name type="synonym">Glomerella cingulata</name>
    <dbReference type="NCBI Taxonomy" id="1237896"/>
    <lineage>
        <taxon>Eukaryota</taxon>
        <taxon>Fungi</taxon>
        <taxon>Dikarya</taxon>
        <taxon>Ascomycota</taxon>
        <taxon>Pezizomycotina</taxon>
        <taxon>Sordariomycetes</taxon>
        <taxon>Hypocreomycetidae</taxon>
        <taxon>Glomerellales</taxon>
        <taxon>Glomerellaceae</taxon>
        <taxon>Colletotrichum</taxon>
        <taxon>Colletotrichum gloeosporioides species complex</taxon>
    </lineage>
</organism>